<feature type="transmembrane region" description="Helical" evidence="1">
    <location>
        <begin position="60"/>
        <end position="77"/>
    </location>
</feature>
<accession>A0ABD1XRV7</accession>
<name>A0ABD1XRV7_9MARC</name>
<organism evidence="2 3">
    <name type="scientific">Riccia fluitans</name>
    <dbReference type="NCBI Taxonomy" id="41844"/>
    <lineage>
        <taxon>Eukaryota</taxon>
        <taxon>Viridiplantae</taxon>
        <taxon>Streptophyta</taxon>
        <taxon>Embryophyta</taxon>
        <taxon>Marchantiophyta</taxon>
        <taxon>Marchantiopsida</taxon>
        <taxon>Marchantiidae</taxon>
        <taxon>Marchantiales</taxon>
        <taxon>Ricciaceae</taxon>
        <taxon>Riccia</taxon>
    </lineage>
</organism>
<feature type="transmembrane region" description="Helical" evidence="1">
    <location>
        <begin position="154"/>
        <end position="174"/>
    </location>
</feature>
<protein>
    <recommendedName>
        <fullName evidence="4">Peptidase M50B-like protein</fullName>
    </recommendedName>
</protein>
<feature type="transmembrane region" description="Helical" evidence="1">
    <location>
        <begin position="244"/>
        <end position="265"/>
    </location>
</feature>
<feature type="transmembrane region" description="Helical" evidence="1">
    <location>
        <begin position="125"/>
        <end position="148"/>
    </location>
</feature>
<dbReference type="Proteomes" id="UP001605036">
    <property type="component" value="Unassembled WGS sequence"/>
</dbReference>
<proteinExistence type="predicted"/>
<evidence type="ECO:0000313" key="2">
    <source>
        <dbReference type="EMBL" id="KAL2611689.1"/>
    </source>
</evidence>
<reference evidence="2 3" key="1">
    <citation type="submission" date="2024-09" db="EMBL/GenBank/DDBJ databases">
        <title>Chromosome-scale assembly of Riccia fluitans.</title>
        <authorList>
            <person name="Paukszto L."/>
            <person name="Sawicki J."/>
            <person name="Karawczyk K."/>
            <person name="Piernik-Szablinska J."/>
            <person name="Szczecinska M."/>
            <person name="Mazdziarz M."/>
        </authorList>
    </citation>
    <scope>NUCLEOTIDE SEQUENCE [LARGE SCALE GENOMIC DNA]</scope>
    <source>
        <strain evidence="2">Rf_01</strain>
        <tissue evidence="2">Aerial parts of the thallus</tissue>
    </source>
</reference>
<sequence>MVVAVREEEQMEPWAVEPESFEDAGGGFFFDTPTKFFSVNVKTGSMADWKLQNCCDRQQVAFVATVGVYIFVILALWRTPLLTPFKLITVYLHEVSHALAAKLTCGKVEGIEVNLNEGGVTHTRGGMMCCILPAGYMGSAFWGMVLIVMSPNSISVRVAAAVLIASLIVTFFLARNWTLRWLCLEITNVKLLRYTILFIGTMNCMFAVYDIYDDLISRRVHTSDAEKFAELYPLCPCNGVGWGVLWGIFSFLCLCAAVYLGLVILD</sequence>
<dbReference type="PANTHER" id="PTHR33979:SF2">
    <property type="entry name" value="PEPTIDASE M50B-LIKE-DOMAIN-CONTAINING PROTEIN"/>
    <property type="match status" value="1"/>
</dbReference>
<keyword evidence="1" id="KW-0812">Transmembrane</keyword>
<keyword evidence="1" id="KW-0472">Membrane</keyword>
<evidence type="ECO:0000256" key="1">
    <source>
        <dbReference type="SAM" id="Phobius"/>
    </source>
</evidence>
<keyword evidence="3" id="KW-1185">Reference proteome</keyword>
<keyword evidence="1" id="KW-1133">Transmembrane helix</keyword>
<dbReference type="EMBL" id="JBHFFA010000007">
    <property type="protein sequence ID" value="KAL2611689.1"/>
    <property type="molecule type" value="Genomic_DNA"/>
</dbReference>
<evidence type="ECO:0000313" key="3">
    <source>
        <dbReference type="Proteomes" id="UP001605036"/>
    </source>
</evidence>
<evidence type="ECO:0008006" key="4">
    <source>
        <dbReference type="Google" id="ProtNLM"/>
    </source>
</evidence>
<feature type="transmembrane region" description="Helical" evidence="1">
    <location>
        <begin position="194"/>
        <end position="212"/>
    </location>
</feature>
<dbReference type="InterPro" id="IPR049500">
    <property type="entry name" value="Peptidase_M50B-like"/>
</dbReference>
<gene>
    <name evidence="2" type="ORF">R1flu_023381</name>
</gene>
<comment type="caution">
    <text evidence="2">The sequence shown here is derived from an EMBL/GenBank/DDBJ whole genome shotgun (WGS) entry which is preliminary data.</text>
</comment>
<dbReference type="PANTHER" id="PTHR33979">
    <property type="entry name" value="OS02G0221600 PROTEIN"/>
    <property type="match status" value="1"/>
</dbReference>
<dbReference type="AlphaFoldDB" id="A0ABD1XRV7"/>
<dbReference type="Pfam" id="PF13398">
    <property type="entry name" value="Peptidase_M50B"/>
    <property type="match status" value="1"/>
</dbReference>